<dbReference type="PANTHER" id="PTHR43861:SF1">
    <property type="entry name" value="TRANS-ACONITATE 2-METHYLTRANSFERASE"/>
    <property type="match status" value="1"/>
</dbReference>
<accession>A0A977L1S9</accession>
<dbReference type="GO" id="GO:0032259">
    <property type="term" value="P:methylation"/>
    <property type="evidence" value="ECO:0007669"/>
    <property type="project" value="UniProtKB-KW"/>
</dbReference>
<dbReference type="Proteomes" id="UP001065613">
    <property type="component" value="Chromosome"/>
</dbReference>
<feature type="domain" description="Methyltransferase type 11" evidence="1">
    <location>
        <begin position="40"/>
        <end position="130"/>
    </location>
</feature>
<gene>
    <name evidence="2" type="ORF">KA717_10480</name>
</gene>
<dbReference type="KEGG" id="wna:KA717_10480"/>
<proteinExistence type="predicted"/>
<protein>
    <submittedName>
        <fullName evidence="2">Class I SAM-dependent methyltransferase</fullName>
    </submittedName>
</protein>
<keyword evidence="2" id="KW-0489">Methyltransferase</keyword>
<dbReference type="EMBL" id="CP073041">
    <property type="protein sequence ID" value="UXE63051.1"/>
    <property type="molecule type" value="Genomic_DNA"/>
</dbReference>
<reference evidence="2" key="1">
    <citation type="submission" date="2021-04" db="EMBL/GenBank/DDBJ databases">
        <title>Genome sequence of Woronichinia naegeliana from Washington state freshwater lake bloom.</title>
        <authorList>
            <person name="Dreher T.W."/>
        </authorList>
    </citation>
    <scope>NUCLEOTIDE SEQUENCE</scope>
    <source>
        <strain evidence="2">WA131</strain>
    </source>
</reference>
<keyword evidence="2" id="KW-0808">Transferase</keyword>
<name>A0A977L1S9_9CYAN</name>
<dbReference type="Gene3D" id="3.40.50.150">
    <property type="entry name" value="Vaccinia Virus protein VP39"/>
    <property type="match status" value="1"/>
</dbReference>
<evidence type="ECO:0000313" key="2">
    <source>
        <dbReference type="EMBL" id="UXE63051.1"/>
    </source>
</evidence>
<dbReference type="PANTHER" id="PTHR43861">
    <property type="entry name" value="TRANS-ACONITATE 2-METHYLTRANSFERASE-RELATED"/>
    <property type="match status" value="1"/>
</dbReference>
<dbReference type="InterPro" id="IPR029063">
    <property type="entry name" value="SAM-dependent_MTases_sf"/>
</dbReference>
<evidence type="ECO:0000259" key="1">
    <source>
        <dbReference type="Pfam" id="PF08241"/>
    </source>
</evidence>
<dbReference type="SUPFAM" id="SSF53335">
    <property type="entry name" value="S-adenosyl-L-methionine-dependent methyltransferases"/>
    <property type="match status" value="1"/>
</dbReference>
<dbReference type="CDD" id="cd02440">
    <property type="entry name" value="AdoMet_MTases"/>
    <property type="match status" value="1"/>
</dbReference>
<dbReference type="GO" id="GO:0008757">
    <property type="term" value="F:S-adenosylmethionine-dependent methyltransferase activity"/>
    <property type="evidence" value="ECO:0007669"/>
    <property type="project" value="InterPro"/>
</dbReference>
<dbReference type="AlphaFoldDB" id="A0A977L1S9"/>
<dbReference type="Pfam" id="PF08241">
    <property type="entry name" value="Methyltransf_11"/>
    <property type="match status" value="1"/>
</dbReference>
<organism evidence="2">
    <name type="scientific">Woronichinia naegeliana WA131</name>
    <dbReference type="NCBI Taxonomy" id="2824559"/>
    <lineage>
        <taxon>Bacteria</taxon>
        <taxon>Bacillati</taxon>
        <taxon>Cyanobacteriota</taxon>
        <taxon>Cyanophyceae</taxon>
        <taxon>Synechococcales</taxon>
        <taxon>Coelosphaeriaceae</taxon>
        <taxon>Woronichinia</taxon>
    </lineage>
</organism>
<sequence length="253" mass="28831">MTKQNDRWNACLYQEQHQFVWQYGQDLLELLNPQAVEVILDLGCGTGQLTQVLAEKGVRAIGIDRSSQMIEQAQRNFPDLEFQVADATAFSLPMVVDAVFSNAVLHWIPQAEAVISCIHRVLKPGGRLVVEFGAKGNVAHILSAIAFGLEKLGKTRPQPWYFPTLGDYTTRLENQGFWVNYATTFERLTPLTDGDRGLENWLKMFTQEWLGDLSEVEKKQLFQQVETQLKSTLYDQGNWFADYCRLRIVATKL</sequence>
<dbReference type="InterPro" id="IPR013216">
    <property type="entry name" value="Methyltransf_11"/>
</dbReference>